<dbReference type="CDD" id="cd01949">
    <property type="entry name" value="GGDEF"/>
    <property type="match status" value="1"/>
</dbReference>
<dbReference type="EMBL" id="FOXB01000032">
    <property type="protein sequence ID" value="SFP68087.1"/>
    <property type="molecule type" value="Genomic_DNA"/>
</dbReference>
<evidence type="ECO:0000313" key="2">
    <source>
        <dbReference type="EMBL" id="SFP68087.1"/>
    </source>
</evidence>
<accession>A0A1I5SC45</accession>
<dbReference type="OrthoDB" id="9812260at2"/>
<dbReference type="NCBIfam" id="TIGR00254">
    <property type="entry name" value="GGDEF"/>
    <property type="match status" value="1"/>
</dbReference>
<dbReference type="AlphaFoldDB" id="A0A1I5SC45"/>
<evidence type="ECO:0000259" key="1">
    <source>
        <dbReference type="PROSITE" id="PS50887"/>
    </source>
</evidence>
<sequence length="181" mass="21418">DEITKRYDSFIKEQNEKIEDTLEKATKDPLTDLYNREFLSEYAEKVLKENRRKGESIALIFLDLDNFKSVNDNYGHEEGDKVLKNVAEMLKNSFRDQDIVVRYGGDEFIVFAQLNRVQVYELHKVLKSLQNRIEDNFQKYGISISYGISIYPLEANNLEVLIYIADKKMYEQKKRKKLDEN</sequence>
<organism evidence="2 3">
    <name type="scientific">Hydrogenimonas thermophila</name>
    <dbReference type="NCBI Taxonomy" id="223786"/>
    <lineage>
        <taxon>Bacteria</taxon>
        <taxon>Pseudomonadati</taxon>
        <taxon>Campylobacterota</taxon>
        <taxon>Epsilonproteobacteria</taxon>
        <taxon>Campylobacterales</taxon>
        <taxon>Hydrogenimonadaceae</taxon>
        <taxon>Hydrogenimonas</taxon>
    </lineage>
</organism>
<dbReference type="InterPro" id="IPR000160">
    <property type="entry name" value="GGDEF_dom"/>
</dbReference>
<dbReference type="Gene3D" id="3.30.70.270">
    <property type="match status" value="1"/>
</dbReference>
<dbReference type="STRING" id="223786.SAMN05216234_13226"/>
<proteinExistence type="predicted"/>
<protein>
    <submittedName>
        <fullName evidence="2">Diguanylate cyclase (GGDEF) domain-containing protein</fullName>
    </submittedName>
</protein>
<dbReference type="SUPFAM" id="SSF55073">
    <property type="entry name" value="Nucleotide cyclase"/>
    <property type="match status" value="1"/>
</dbReference>
<dbReference type="RefSeq" id="WP_143089727.1">
    <property type="nucleotide sequence ID" value="NZ_FOXB01000032.1"/>
</dbReference>
<name>A0A1I5SC45_9BACT</name>
<dbReference type="PROSITE" id="PS50887">
    <property type="entry name" value="GGDEF"/>
    <property type="match status" value="1"/>
</dbReference>
<feature type="domain" description="GGDEF" evidence="1">
    <location>
        <begin position="55"/>
        <end position="181"/>
    </location>
</feature>
<evidence type="ECO:0000313" key="3">
    <source>
        <dbReference type="Proteomes" id="UP000199227"/>
    </source>
</evidence>
<gene>
    <name evidence="2" type="ORF">SAMN05216234_13226</name>
</gene>
<dbReference type="InterPro" id="IPR052163">
    <property type="entry name" value="DGC-Regulatory_Protein"/>
</dbReference>
<reference evidence="2 3" key="1">
    <citation type="submission" date="2016-10" db="EMBL/GenBank/DDBJ databases">
        <authorList>
            <person name="de Groot N.N."/>
        </authorList>
    </citation>
    <scope>NUCLEOTIDE SEQUENCE [LARGE SCALE GENOMIC DNA]</scope>
    <source>
        <strain evidence="2 3">EP1-55-1</strain>
    </source>
</reference>
<dbReference type="InterPro" id="IPR043128">
    <property type="entry name" value="Rev_trsase/Diguanyl_cyclase"/>
</dbReference>
<dbReference type="SMART" id="SM00267">
    <property type="entry name" value="GGDEF"/>
    <property type="match status" value="1"/>
</dbReference>
<dbReference type="PANTHER" id="PTHR46663">
    <property type="entry name" value="DIGUANYLATE CYCLASE DGCT-RELATED"/>
    <property type="match status" value="1"/>
</dbReference>
<dbReference type="PANTHER" id="PTHR46663:SF2">
    <property type="entry name" value="GGDEF DOMAIN-CONTAINING PROTEIN"/>
    <property type="match status" value="1"/>
</dbReference>
<dbReference type="FunFam" id="3.30.70.270:FF:000001">
    <property type="entry name" value="Diguanylate cyclase domain protein"/>
    <property type="match status" value="1"/>
</dbReference>
<dbReference type="Proteomes" id="UP000199227">
    <property type="component" value="Unassembled WGS sequence"/>
</dbReference>
<dbReference type="GO" id="GO:0003824">
    <property type="term" value="F:catalytic activity"/>
    <property type="evidence" value="ECO:0007669"/>
    <property type="project" value="UniProtKB-ARBA"/>
</dbReference>
<keyword evidence="3" id="KW-1185">Reference proteome</keyword>
<dbReference type="Pfam" id="PF00990">
    <property type="entry name" value="GGDEF"/>
    <property type="match status" value="1"/>
</dbReference>
<dbReference type="InterPro" id="IPR029787">
    <property type="entry name" value="Nucleotide_cyclase"/>
</dbReference>
<feature type="non-terminal residue" evidence="2">
    <location>
        <position position="1"/>
    </location>
</feature>